<feature type="non-terminal residue" evidence="1">
    <location>
        <position position="145"/>
    </location>
</feature>
<protein>
    <submittedName>
        <fullName evidence="1">Uncharacterized protein</fullName>
    </submittedName>
</protein>
<sequence>MLKSMSSTQTNASSKSPSVTEEAVLDAAAIEKLKSNSRPHICVLLQPLEPGLVQFVEETSREDDFMERITEDDPRVNKEELFNRQFLVGISKQHTDILVQMGLGNFCVEPYFSNLRNNMTELVGVLAAVAAGVPQHHYGFYRLGT</sequence>
<gene>
    <name evidence="1" type="ORF">XENOCAPTIV_023570</name>
</gene>
<evidence type="ECO:0000313" key="1">
    <source>
        <dbReference type="EMBL" id="MEQ2206121.1"/>
    </source>
</evidence>
<keyword evidence="2" id="KW-1185">Reference proteome</keyword>
<name>A0ABV0REK2_9TELE</name>
<dbReference type="EMBL" id="JAHRIN010042548">
    <property type="protein sequence ID" value="MEQ2206121.1"/>
    <property type="molecule type" value="Genomic_DNA"/>
</dbReference>
<reference evidence="1 2" key="1">
    <citation type="submission" date="2021-06" db="EMBL/GenBank/DDBJ databases">
        <authorList>
            <person name="Palmer J.M."/>
        </authorList>
    </citation>
    <scope>NUCLEOTIDE SEQUENCE [LARGE SCALE GENOMIC DNA]</scope>
    <source>
        <strain evidence="1 2">XC_2019</strain>
        <tissue evidence="1">Muscle</tissue>
    </source>
</reference>
<dbReference type="Proteomes" id="UP001434883">
    <property type="component" value="Unassembled WGS sequence"/>
</dbReference>
<organism evidence="1 2">
    <name type="scientific">Xenoophorus captivus</name>
    <dbReference type="NCBI Taxonomy" id="1517983"/>
    <lineage>
        <taxon>Eukaryota</taxon>
        <taxon>Metazoa</taxon>
        <taxon>Chordata</taxon>
        <taxon>Craniata</taxon>
        <taxon>Vertebrata</taxon>
        <taxon>Euteleostomi</taxon>
        <taxon>Actinopterygii</taxon>
        <taxon>Neopterygii</taxon>
        <taxon>Teleostei</taxon>
        <taxon>Neoteleostei</taxon>
        <taxon>Acanthomorphata</taxon>
        <taxon>Ovalentaria</taxon>
        <taxon>Atherinomorphae</taxon>
        <taxon>Cyprinodontiformes</taxon>
        <taxon>Goodeidae</taxon>
        <taxon>Xenoophorus</taxon>
    </lineage>
</organism>
<accession>A0ABV0REK2</accession>
<comment type="caution">
    <text evidence="1">The sequence shown here is derived from an EMBL/GenBank/DDBJ whole genome shotgun (WGS) entry which is preliminary data.</text>
</comment>
<proteinExistence type="predicted"/>
<evidence type="ECO:0000313" key="2">
    <source>
        <dbReference type="Proteomes" id="UP001434883"/>
    </source>
</evidence>